<dbReference type="STRING" id="92487.SAMN02745130_02635"/>
<proteinExistence type="predicted"/>
<sequence>MDFVQLEEILACLQGERTLFRYQRDTYALALIRDYIGTGMSIAELRQSPYAQLLHKTLVKQALAMAGKGWLKPIHLDWVAAQQSALNFVLTLASWGTERNSERQYKQLSRTGYHLVLQLNFANDHQQQYSRWLKEVSPAEFSSWAHPVVKNGRHETLAWVRIDLDFAANQALIEEIQSDWVRQVKSEWRQQYYPQLPEYREQVLKPYAQIWDEAALAAAIRLIRHDLGIREIFYNSFETGNLMKGIRNNQPPRSLYSELPQKFAFKLTNEVPQFLQDLRQTAKAQRAQAAGARWYKLPTQELIYVEEKAAA</sequence>
<accession>A0A1T4X849</accession>
<evidence type="ECO:0000313" key="1">
    <source>
        <dbReference type="EMBL" id="SKA85772.1"/>
    </source>
</evidence>
<dbReference type="AlphaFoldDB" id="A0A1T4X849"/>
<evidence type="ECO:0000313" key="2">
    <source>
        <dbReference type="Proteomes" id="UP000190460"/>
    </source>
</evidence>
<dbReference type="Proteomes" id="UP000190460">
    <property type="component" value="Unassembled WGS sequence"/>
</dbReference>
<protein>
    <submittedName>
        <fullName evidence="1">Uncharacterized protein</fullName>
    </submittedName>
</protein>
<reference evidence="2" key="1">
    <citation type="submission" date="2017-02" db="EMBL/GenBank/DDBJ databases">
        <authorList>
            <person name="Varghese N."/>
            <person name="Submissions S."/>
        </authorList>
    </citation>
    <scope>NUCLEOTIDE SEQUENCE [LARGE SCALE GENOMIC DNA]</scope>
    <source>
        <strain evidence="2">ATCC 49788</strain>
    </source>
</reference>
<dbReference type="EMBL" id="FUYB01000014">
    <property type="protein sequence ID" value="SKA85772.1"/>
    <property type="molecule type" value="Genomic_DNA"/>
</dbReference>
<dbReference type="RefSeq" id="WP_078923093.1">
    <property type="nucleotide sequence ID" value="NZ_FUYB01000014.1"/>
</dbReference>
<name>A0A1T4X849_9GAMM</name>
<keyword evidence="2" id="KW-1185">Reference proteome</keyword>
<gene>
    <name evidence="1" type="ORF">SAMN02745130_02635</name>
</gene>
<dbReference type="OrthoDB" id="975289at2"/>
<organism evidence="1 2">
    <name type="scientific">Thiothrix eikelboomii</name>
    <dbReference type="NCBI Taxonomy" id="92487"/>
    <lineage>
        <taxon>Bacteria</taxon>
        <taxon>Pseudomonadati</taxon>
        <taxon>Pseudomonadota</taxon>
        <taxon>Gammaproteobacteria</taxon>
        <taxon>Thiotrichales</taxon>
        <taxon>Thiotrichaceae</taxon>
        <taxon>Thiothrix</taxon>
    </lineage>
</organism>